<dbReference type="PANTHER" id="PTHR30146:SF109">
    <property type="entry name" value="HTH-TYPE TRANSCRIPTIONAL REGULATOR GALS"/>
    <property type="match status" value="1"/>
</dbReference>
<dbReference type="GO" id="GO:0003700">
    <property type="term" value="F:DNA-binding transcription factor activity"/>
    <property type="evidence" value="ECO:0007669"/>
    <property type="project" value="TreeGrafter"/>
</dbReference>
<keyword evidence="6" id="KW-1185">Reference proteome</keyword>
<name>A0A5A7N8J0_9PROT</name>
<evidence type="ECO:0000256" key="3">
    <source>
        <dbReference type="ARBA" id="ARBA00023163"/>
    </source>
</evidence>
<protein>
    <submittedName>
        <fullName evidence="5">LacI family transcriptional regulator</fullName>
    </submittedName>
</protein>
<dbReference type="SUPFAM" id="SSF53822">
    <property type="entry name" value="Periplasmic binding protein-like I"/>
    <property type="match status" value="1"/>
</dbReference>
<dbReference type="RefSeq" id="WP_042087474.1">
    <property type="nucleotide sequence ID" value="NZ_BKCN01000007.1"/>
</dbReference>
<dbReference type="Gene3D" id="1.10.260.40">
    <property type="entry name" value="lambda repressor-like DNA-binding domains"/>
    <property type="match status" value="1"/>
</dbReference>
<sequence>MARARATLRDVAERCDVHLSTVSRVLNNKKGYAVSEEVADRIRRTAAELGYKTNPFAYSLRVNRSFTVGVLIPDLSNPIFPPIIRGIEHRLEQSGYTAILGDTDNRVEEERRIVERLKARQTDGLILATAHRADDLIRSCIDEGYHVVLINRSLDDDAVASVVNDDGAGIAMAVRHLLDQGHRKIAHIAGPQEISTGFRRYLAFMEAMQKEGLDPDEDLIAFCHNYSEKEGWAALRGLFEREKPFTAVVAANDLLALGCYDAIIEAGLSCPEDISVTGYNDMPFSDKFKPPLTTVHIPLHKMGEEAASAMLKLIEQTPDKTRQHRVTPHLVVRGSTARCNGPR</sequence>
<dbReference type="SMART" id="SM00354">
    <property type="entry name" value="HTH_LACI"/>
    <property type="match status" value="1"/>
</dbReference>
<comment type="caution">
    <text evidence="5">The sequence shown here is derived from an EMBL/GenBank/DDBJ whole genome shotgun (WGS) entry which is preliminary data.</text>
</comment>
<keyword evidence="2" id="KW-0238">DNA-binding</keyword>
<keyword evidence="1" id="KW-0805">Transcription regulation</keyword>
<evidence type="ECO:0000256" key="1">
    <source>
        <dbReference type="ARBA" id="ARBA00023015"/>
    </source>
</evidence>
<dbReference type="Proteomes" id="UP000324996">
    <property type="component" value="Unassembled WGS sequence"/>
</dbReference>
<evidence type="ECO:0000313" key="6">
    <source>
        <dbReference type="Proteomes" id="UP000324996"/>
    </source>
</evidence>
<proteinExistence type="predicted"/>
<gene>
    <name evidence="5" type="ORF">JCM17846_17560</name>
</gene>
<dbReference type="Pfam" id="PF00356">
    <property type="entry name" value="LacI"/>
    <property type="match status" value="1"/>
</dbReference>
<dbReference type="SUPFAM" id="SSF47413">
    <property type="entry name" value="lambda repressor-like DNA-binding domains"/>
    <property type="match status" value="1"/>
</dbReference>
<evidence type="ECO:0000256" key="2">
    <source>
        <dbReference type="ARBA" id="ARBA00023125"/>
    </source>
</evidence>
<feature type="domain" description="HTH lacI-type" evidence="4">
    <location>
        <begin position="6"/>
        <end position="62"/>
    </location>
</feature>
<reference evidence="5 6" key="1">
    <citation type="submission" date="2019-09" db="EMBL/GenBank/DDBJ databases">
        <title>NBRP : Genome information of microbial organism related human and environment.</title>
        <authorList>
            <person name="Hattori M."/>
            <person name="Oshima K."/>
            <person name="Inaba H."/>
            <person name="Suda W."/>
            <person name="Sakamoto M."/>
            <person name="Iino T."/>
            <person name="Kitahara M."/>
            <person name="Oshida Y."/>
            <person name="Iida T."/>
            <person name="Kudo T."/>
            <person name="Itoh T."/>
            <person name="Ohkuma M."/>
        </authorList>
    </citation>
    <scope>NUCLEOTIDE SEQUENCE [LARGE SCALE GENOMIC DNA]</scope>
    <source>
        <strain evidence="5 6">Q-1</strain>
    </source>
</reference>
<dbReference type="Gene3D" id="3.40.50.2300">
    <property type="match status" value="2"/>
</dbReference>
<dbReference type="EMBL" id="BKCN01000007">
    <property type="protein sequence ID" value="GER04074.1"/>
    <property type="molecule type" value="Genomic_DNA"/>
</dbReference>
<dbReference type="InterPro" id="IPR010982">
    <property type="entry name" value="Lambda_DNA-bd_dom_sf"/>
</dbReference>
<dbReference type="InterPro" id="IPR000843">
    <property type="entry name" value="HTH_LacI"/>
</dbReference>
<organism evidence="5 6">
    <name type="scientific">Iodidimonas nitroreducens</name>
    <dbReference type="NCBI Taxonomy" id="1236968"/>
    <lineage>
        <taxon>Bacteria</taxon>
        <taxon>Pseudomonadati</taxon>
        <taxon>Pseudomonadota</taxon>
        <taxon>Alphaproteobacteria</taxon>
        <taxon>Iodidimonadales</taxon>
        <taxon>Iodidimonadaceae</taxon>
        <taxon>Iodidimonas</taxon>
    </lineage>
</organism>
<dbReference type="GO" id="GO:0000976">
    <property type="term" value="F:transcription cis-regulatory region binding"/>
    <property type="evidence" value="ECO:0007669"/>
    <property type="project" value="TreeGrafter"/>
</dbReference>
<keyword evidence="3" id="KW-0804">Transcription</keyword>
<dbReference type="InterPro" id="IPR046335">
    <property type="entry name" value="LacI/GalR-like_sensor"/>
</dbReference>
<dbReference type="PROSITE" id="PS50932">
    <property type="entry name" value="HTH_LACI_2"/>
    <property type="match status" value="1"/>
</dbReference>
<dbReference type="AlphaFoldDB" id="A0A5A7N8J0"/>
<dbReference type="InterPro" id="IPR028082">
    <property type="entry name" value="Peripla_BP_I"/>
</dbReference>
<dbReference type="Pfam" id="PF13377">
    <property type="entry name" value="Peripla_BP_3"/>
    <property type="match status" value="1"/>
</dbReference>
<evidence type="ECO:0000259" key="4">
    <source>
        <dbReference type="PROSITE" id="PS50932"/>
    </source>
</evidence>
<evidence type="ECO:0000313" key="5">
    <source>
        <dbReference type="EMBL" id="GER04074.1"/>
    </source>
</evidence>
<dbReference type="CDD" id="cd06267">
    <property type="entry name" value="PBP1_LacI_sugar_binding-like"/>
    <property type="match status" value="1"/>
</dbReference>
<dbReference type="PANTHER" id="PTHR30146">
    <property type="entry name" value="LACI-RELATED TRANSCRIPTIONAL REPRESSOR"/>
    <property type="match status" value="1"/>
</dbReference>
<accession>A0A5A7N8J0</accession>
<dbReference type="CDD" id="cd01392">
    <property type="entry name" value="HTH_LacI"/>
    <property type="match status" value="1"/>
</dbReference>